<name>A0A7J7JTA9_BUGNE</name>
<keyword evidence="3" id="KW-1185">Reference proteome</keyword>
<dbReference type="Gene3D" id="3.40.50.10140">
    <property type="entry name" value="Toll/interleukin-1 receptor homology (TIR) domain"/>
    <property type="match status" value="1"/>
</dbReference>
<dbReference type="Pfam" id="PF07647">
    <property type="entry name" value="SAM_2"/>
    <property type="match status" value="1"/>
</dbReference>
<dbReference type="SUPFAM" id="SSF52200">
    <property type="entry name" value="Toll/Interleukin receptor TIR domain"/>
    <property type="match status" value="1"/>
</dbReference>
<dbReference type="Proteomes" id="UP000593567">
    <property type="component" value="Unassembled WGS sequence"/>
</dbReference>
<dbReference type="PANTHER" id="PTHR46270:SF5">
    <property type="entry name" value="ADP-RIBOSYL CYCLASE_CYCLIC ADP-RIBOSE HYDROLASE"/>
    <property type="match status" value="1"/>
</dbReference>
<evidence type="ECO:0000259" key="1">
    <source>
        <dbReference type="PROSITE" id="PS50105"/>
    </source>
</evidence>
<feature type="domain" description="SAM" evidence="1">
    <location>
        <begin position="288"/>
        <end position="335"/>
    </location>
</feature>
<dbReference type="EMBL" id="VXIV02001845">
    <property type="protein sequence ID" value="KAF6029217.1"/>
    <property type="molecule type" value="Genomic_DNA"/>
</dbReference>
<dbReference type="GO" id="GO:0007165">
    <property type="term" value="P:signal transduction"/>
    <property type="evidence" value="ECO:0007669"/>
    <property type="project" value="InterPro"/>
</dbReference>
<dbReference type="InterPro" id="IPR001660">
    <property type="entry name" value="SAM"/>
</dbReference>
<dbReference type="InterPro" id="IPR000157">
    <property type="entry name" value="TIR_dom"/>
</dbReference>
<gene>
    <name evidence="2" type="ORF">EB796_012476</name>
</gene>
<reference evidence="2" key="1">
    <citation type="submission" date="2020-06" db="EMBL/GenBank/DDBJ databases">
        <title>Draft genome of Bugula neritina, a colonial animal packing powerful symbionts and potential medicines.</title>
        <authorList>
            <person name="Rayko M."/>
        </authorList>
    </citation>
    <scope>NUCLEOTIDE SEQUENCE [LARGE SCALE GENOMIC DNA]</scope>
    <source>
        <strain evidence="2">Kwan_BN1</strain>
    </source>
</reference>
<accession>A0A7J7JTA9</accession>
<dbReference type="PROSITE" id="PS50105">
    <property type="entry name" value="SAM_DOMAIN"/>
    <property type="match status" value="1"/>
</dbReference>
<dbReference type="Pfam" id="PF13676">
    <property type="entry name" value="TIR_2"/>
    <property type="match status" value="1"/>
</dbReference>
<organism evidence="2 3">
    <name type="scientific">Bugula neritina</name>
    <name type="common">Brown bryozoan</name>
    <name type="synonym">Sertularia neritina</name>
    <dbReference type="NCBI Taxonomy" id="10212"/>
    <lineage>
        <taxon>Eukaryota</taxon>
        <taxon>Metazoa</taxon>
        <taxon>Spiralia</taxon>
        <taxon>Lophotrochozoa</taxon>
        <taxon>Bryozoa</taxon>
        <taxon>Gymnolaemata</taxon>
        <taxon>Cheilostomatida</taxon>
        <taxon>Flustrina</taxon>
        <taxon>Buguloidea</taxon>
        <taxon>Bugulidae</taxon>
        <taxon>Bugula</taxon>
    </lineage>
</organism>
<dbReference type="AlphaFoldDB" id="A0A7J7JTA9"/>
<sequence length="378" mass="43115">MLAIIYNLTYDFDSCIATLRAKGMMAVARNIRENAQNSELRTMALLVMAYLVDEDSEDGHEEKNLLKMTDSELTFLIKELEIQETGCVEGLSKLKSSKHEEVRKAVDGALWQIQEKHHRNSKTVTVKKQIMLSYHHQSAEQVLKIRNILTSHGYKVWIDVDHITDGGSMLDAMSQGIQESYLVLIFISEAYKNSVYCRQYRYCLTNPRRCDVEVKAILSKIKHVIGSGSNGVRNKYRLPPPIPEAHSHKDDDDVTLEESLFLRTAQSFSVSLGYTFNSLRPSIECSSWTSQQVADWLDSSNLSQFKDSLSSYLYYHTLIGFYSFKEVDGEMLAELILLSRTTKICFTRCLNKTSVTHIADFLRFSCAARSYTCSNSQQ</sequence>
<comment type="caution">
    <text evidence="2">The sequence shown here is derived from an EMBL/GenBank/DDBJ whole genome shotgun (WGS) entry which is preliminary data.</text>
</comment>
<dbReference type="OrthoDB" id="9978456at2759"/>
<dbReference type="InterPro" id="IPR035897">
    <property type="entry name" value="Toll_tir_struct_dom_sf"/>
</dbReference>
<proteinExistence type="predicted"/>
<evidence type="ECO:0000313" key="2">
    <source>
        <dbReference type="EMBL" id="KAF6029217.1"/>
    </source>
</evidence>
<dbReference type="PANTHER" id="PTHR46270">
    <property type="entry name" value="ARMADILLO-TYPE FOLD-RELATED"/>
    <property type="match status" value="1"/>
</dbReference>
<evidence type="ECO:0000313" key="3">
    <source>
        <dbReference type="Proteomes" id="UP000593567"/>
    </source>
</evidence>
<protein>
    <recommendedName>
        <fullName evidence="1">SAM domain-containing protein</fullName>
    </recommendedName>
</protein>